<dbReference type="SUPFAM" id="SSF51735">
    <property type="entry name" value="NAD(P)-binding Rossmann-fold domains"/>
    <property type="match status" value="1"/>
</dbReference>
<name>A0A4Q2JLX5_9MICO</name>
<dbReference type="AlphaFoldDB" id="A0A4Q2JLX5"/>
<accession>A0A4Q2JLX5</accession>
<protein>
    <submittedName>
        <fullName evidence="2">NAD-dependent epimerase/dehydratase family protein</fullName>
    </submittedName>
</protein>
<dbReference type="InterPro" id="IPR051606">
    <property type="entry name" value="Polyketide_Oxido-like"/>
</dbReference>
<dbReference type="EMBL" id="SDPO01000003">
    <property type="protein sequence ID" value="RXZ47609.1"/>
    <property type="molecule type" value="Genomic_DNA"/>
</dbReference>
<dbReference type="Gene3D" id="3.40.50.720">
    <property type="entry name" value="NAD(P)-binding Rossmann-like Domain"/>
    <property type="match status" value="1"/>
</dbReference>
<sequence>MRIAVLGASGRTGGLIVDAARARGHEVVAVVRRAASAPSGVIERIAEGRDVDALTAALDGADAAVFAIGPTAASTDHTVMRESMPALVKAMRSADVRRLVVVSASGPFTDGDDPFLKFVAKPIVQRILREPFSDFVATEPVVRSSALDWTIVRPPQLKDGDARGRYRRANGGGVPFGISIRRADLAAAVLDVLDDDGTVGSTITVAA</sequence>
<keyword evidence="3" id="KW-1185">Reference proteome</keyword>
<proteinExistence type="predicted"/>
<dbReference type="OrthoDB" id="9771302at2"/>
<dbReference type="InterPro" id="IPR036291">
    <property type="entry name" value="NAD(P)-bd_dom_sf"/>
</dbReference>
<evidence type="ECO:0000313" key="2">
    <source>
        <dbReference type="EMBL" id="RXZ47609.1"/>
    </source>
</evidence>
<dbReference type="PANTHER" id="PTHR43355:SF2">
    <property type="entry name" value="FLAVIN REDUCTASE (NADPH)"/>
    <property type="match status" value="1"/>
</dbReference>
<evidence type="ECO:0000313" key="3">
    <source>
        <dbReference type="Proteomes" id="UP000292935"/>
    </source>
</evidence>
<dbReference type="GO" id="GO:0042602">
    <property type="term" value="F:riboflavin reductase (NADPH) activity"/>
    <property type="evidence" value="ECO:0007669"/>
    <property type="project" value="TreeGrafter"/>
</dbReference>
<evidence type="ECO:0000259" key="1">
    <source>
        <dbReference type="Pfam" id="PF13460"/>
    </source>
</evidence>
<reference evidence="2 3" key="1">
    <citation type="submission" date="2019-01" db="EMBL/GenBank/DDBJ databases">
        <authorList>
            <person name="Li J."/>
        </authorList>
    </citation>
    <scope>NUCLEOTIDE SEQUENCE [LARGE SCALE GENOMIC DNA]</scope>
    <source>
        <strain evidence="2 3">CCUG 35506</strain>
    </source>
</reference>
<organism evidence="2 3">
    <name type="scientific">Agromyces fucosus</name>
    <dbReference type="NCBI Taxonomy" id="41985"/>
    <lineage>
        <taxon>Bacteria</taxon>
        <taxon>Bacillati</taxon>
        <taxon>Actinomycetota</taxon>
        <taxon>Actinomycetes</taxon>
        <taxon>Micrococcales</taxon>
        <taxon>Microbacteriaceae</taxon>
        <taxon>Agromyces</taxon>
    </lineage>
</organism>
<feature type="domain" description="NAD(P)-binding" evidence="1">
    <location>
        <begin position="7"/>
        <end position="195"/>
    </location>
</feature>
<gene>
    <name evidence="2" type="ORF">ESP57_13785</name>
</gene>
<dbReference type="Pfam" id="PF13460">
    <property type="entry name" value="NAD_binding_10"/>
    <property type="match status" value="1"/>
</dbReference>
<dbReference type="GO" id="GO:0004074">
    <property type="term" value="F:biliverdin reductase [NAD(P)H] activity"/>
    <property type="evidence" value="ECO:0007669"/>
    <property type="project" value="TreeGrafter"/>
</dbReference>
<dbReference type="Proteomes" id="UP000292935">
    <property type="component" value="Unassembled WGS sequence"/>
</dbReference>
<comment type="caution">
    <text evidence="2">The sequence shown here is derived from an EMBL/GenBank/DDBJ whole genome shotgun (WGS) entry which is preliminary data.</text>
</comment>
<dbReference type="InterPro" id="IPR016040">
    <property type="entry name" value="NAD(P)-bd_dom"/>
</dbReference>
<dbReference type="PANTHER" id="PTHR43355">
    <property type="entry name" value="FLAVIN REDUCTASE (NADPH)"/>
    <property type="match status" value="1"/>
</dbReference>
<dbReference type="RefSeq" id="WP_082571432.1">
    <property type="nucleotide sequence ID" value="NZ_SDPO01000003.1"/>
</dbReference>